<feature type="region of interest" description="Disordered" evidence="1">
    <location>
        <begin position="120"/>
        <end position="157"/>
    </location>
</feature>
<organism evidence="2 3">
    <name type="scientific">Colletotrichum liriopes</name>
    <dbReference type="NCBI Taxonomy" id="708192"/>
    <lineage>
        <taxon>Eukaryota</taxon>
        <taxon>Fungi</taxon>
        <taxon>Dikarya</taxon>
        <taxon>Ascomycota</taxon>
        <taxon>Pezizomycotina</taxon>
        <taxon>Sordariomycetes</taxon>
        <taxon>Hypocreomycetidae</taxon>
        <taxon>Glomerellales</taxon>
        <taxon>Glomerellaceae</taxon>
        <taxon>Colletotrichum</taxon>
        <taxon>Colletotrichum spaethianum species complex</taxon>
    </lineage>
</organism>
<dbReference type="Proteomes" id="UP001055172">
    <property type="component" value="Unassembled WGS sequence"/>
</dbReference>
<protein>
    <submittedName>
        <fullName evidence="2">Uncharacterized protein</fullName>
    </submittedName>
</protein>
<gene>
    <name evidence="2" type="ORF">ColLi_08610</name>
</gene>
<sequence>MRRDACESQRSPAESPHVYEPHLRETQAKAPASPCRQPVHTRLSSTGTSVYTKQLTRRPRAGFVAGMDASSTTTPSSAPSTKRTDPAWRDVMAHSSIDRATNITPSAALDGIPLARLPAAHGAEGGKNRKMHRQSEQCSAMRPLSRAKGNRPPSARG</sequence>
<feature type="region of interest" description="Disordered" evidence="1">
    <location>
        <begin position="1"/>
        <end position="88"/>
    </location>
</feature>
<feature type="compositionally biased region" description="Polar residues" evidence="1">
    <location>
        <begin position="42"/>
        <end position="54"/>
    </location>
</feature>
<dbReference type="EMBL" id="BPPX01000019">
    <property type="protein sequence ID" value="GJC85772.1"/>
    <property type="molecule type" value="Genomic_DNA"/>
</dbReference>
<dbReference type="AlphaFoldDB" id="A0AA37GSL1"/>
<name>A0AA37GSL1_9PEZI</name>
<evidence type="ECO:0000256" key="1">
    <source>
        <dbReference type="SAM" id="MobiDB-lite"/>
    </source>
</evidence>
<evidence type="ECO:0000313" key="2">
    <source>
        <dbReference type="EMBL" id="GJC85772.1"/>
    </source>
</evidence>
<keyword evidence="3" id="KW-1185">Reference proteome</keyword>
<comment type="caution">
    <text evidence="2">The sequence shown here is derived from an EMBL/GenBank/DDBJ whole genome shotgun (WGS) entry which is preliminary data.</text>
</comment>
<evidence type="ECO:0000313" key="3">
    <source>
        <dbReference type="Proteomes" id="UP001055172"/>
    </source>
</evidence>
<accession>A0AA37GSL1</accession>
<feature type="compositionally biased region" description="Basic and acidic residues" evidence="1">
    <location>
        <begin position="17"/>
        <end position="27"/>
    </location>
</feature>
<proteinExistence type="predicted"/>
<feature type="compositionally biased region" description="Low complexity" evidence="1">
    <location>
        <begin position="69"/>
        <end position="81"/>
    </location>
</feature>
<reference evidence="2 3" key="1">
    <citation type="submission" date="2021-07" db="EMBL/GenBank/DDBJ databases">
        <title>Genome data of Colletotrichum spaethianum.</title>
        <authorList>
            <person name="Utami Y.D."/>
            <person name="Hiruma K."/>
        </authorList>
    </citation>
    <scope>NUCLEOTIDE SEQUENCE [LARGE SCALE GENOMIC DNA]</scope>
    <source>
        <strain evidence="2 3">MAFF 242679</strain>
    </source>
</reference>